<keyword evidence="3" id="KW-1185">Reference proteome</keyword>
<proteinExistence type="predicted"/>
<dbReference type="Pfam" id="PF01522">
    <property type="entry name" value="Polysacc_deac_1"/>
    <property type="match status" value="1"/>
</dbReference>
<evidence type="ECO:0000313" key="2">
    <source>
        <dbReference type="EMBL" id="SDU77146.1"/>
    </source>
</evidence>
<dbReference type="SUPFAM" id="SSF88713">
    <property type="entry name" value="Glycoside hydrolase/deacetylase"/>
    <property type="match status" value="1"/>
</dbReference>
<dbReference type="GO" id="GO:0005975">
    <property type="term" value="P:carbohydrate metabolic process"/>
    <property type="evidence" value="ECO:0007669"/>
    <property type="project" value="InterPro"/>
</dbReference>
<dbReference type="InterPro" id="IPR002509">
    <property type="entry name" value="NODB_dom"/>
</dbReference>
<dbReference type="AlphaFoldDB" id="A0A1H2L9L3"/>
<accession>A0A1H2L9L3</accession>
<feature type="domain" description="NodB homology" evidence="1">
    <location>
        <begin position="17"/>
        <end position="192"/>
    </location>
</feature>
<protein>
    <submittedName>
        <fullName evidence="2">Peptidoglycan/xylan/chitin deacetylase, PgdA/CDA1 family</fullName>
    </submittedName>
</protein>
<name>A0A1H2L9L3_9ACTN</name>
<dbReference type="GO" id="GO:0016810">
    <property type="term" value="F:hydrolase activity, acting on carbon-nitrogen (but not peptide) bonds"/>
    <property type="evidence" value="ECO:0007669"/>
    <property type="project" value="InterPro"/>
</dbReference>
<dbReference type="CDD" id="cd10917">
    <property type="entry name" value="CE4_NodB_like_6s_7s"/>
    <property type="match status" value="1"/>
</dbReference>
<reference evidence="3" key="1">
    <citation type="submission" date="2016-10" db="EMBL/GenBank/DDBJ databases">
        <authorList>
            <person name="Varghese N."/>
            <person name="Submissions S."/>
        </authorList>
    </citation>
    <scope>NUCLEOTIDE SEQUENCE [LARGE SCALE GENOMIC DNA]</scope>
    <source>
        <strain evidence="3">DSM 45079</strain>
    </source>
</reference>
<dbReference type="PROSITE" id="PS51677">
    <property type="entry name" value="NODB"/>
    <property type="match status" value="1"/>
</dbReference>
<dbReference type="InterPro" id="IPR011330">
    <property type="entry name" value="Glyco_hydro/deAcase_b/a-brl"/>
</dbReference>
<evidence type="ECO:0000313" key="3">
    <source>
        <dbReference type="Proteomes" id="UP000182977"/>
    </source>
</evidence>
<dbReference type="EMBL" id="LT629791">
    <property type="protein sequence ID" value="SDU77146.1"/>
    <property type="molecule type" value="Genomic_DNA"/>
</dbReference>
<dbReference type="PANTHER" id="PTHR10587">
    <property type="entry name" value="GLYCOSYL TRANSFERASE-RELATED"/>
    <property type="match status" value="1"/>
</dbReference>
<dbReference type="Gene3D" id="3.20.20.370">
    <property type="entry name" value="Glycoside hydrolase/deacetylase"/>
    <property type="match status" value="1"/>
</dbReference>
<dbReference type="PANTHER" id="PTHR10587:SF137">
    <property type="entry name" value="4-DEOXY-4-FORMAMIDO-L-ARABINOSE-PHOSPHOUNDECAPRENOL DEFORMYLASE ARND-RELATED"/>
    <property type="match status" value="1"/>
</dbReference>
<dbReference type="STRING" id="419479.SAMN04488563_5434"/>
<gene>
    <name evidence="2" type="ORF">SAMN04488563_5434</name>
</gene>
<sequence>MRRLPQVPGGRWRARQLVVALTFDDGPLPDRSPRLLEVLAAHEVPASFFMVGRRADMYPEFARRVVQARHLVGSHSYTHENLVGMDPRDVRAQVECALASLRHHTGQPVRYFRPPFTSRDEHVHEAVAAAGQVFVHWSVSVNDTKHDAATIAESVARRLHPGAIVLLHERDRTIDALPRIIADARARGYRFVTLDGRAAAVAEPPESRSGTARRIGSALAQHTAGLVISGYAKATPVVVTGCRVDPVLATAVAWAGAHGFAVVPADGERLASALQAQIARLEPAEVVVVGDELAVGAAAVVWLGKHAPTVRRIAHTSAPATAAALARDAGSRREVLVTTSTSPTTLLLAACTAGRRGVPLFVVPAGQVSGETGRELRAIAPDRIVLVGGGGENVLHELASTGAHIQQVTADSPATMSAALARAFPPSGGLWLASGTASHHSPITAAAASAAEGAALMFVDRASSGGLAEVVRVFGGAGVTVVGDEAEFPHALVDELLGGSTA</sequence>
<dbReference type="Proteomes" id="UP000182977">
    <property type="component" value="Chromosome I"/>
</dbReference>
<evidence type="ECO:0000259" key="1">
    <source>
        <dbReference type="PROSITE" id="PS51677"/>
    </source>
</evidence>
<dbReference type="InterPro" id="IPR050248">
    <property type="entry name" value="Polysacc_deacetylase_ArnD"/>
</dbReference>
<organism evidence="2 3">
    <name type="scientific">Jiangella alkaliphila</name>
    <dbReference type="NCBI Taxonomy" id="419479"/>
    <lineage>
        <taxon>Bacteria</taxon>
        <taxon>Bacillati</taxon>
        <taxon>Actinomycetota</taxon>
        <taxon>Actinomycetes</taxon>
        <taxon>Jiangellales</taxon>
        <taxon>Jiangellaceae</taxon>
        <taxon>Jiangella</taxon>
    </lineage>
</organism>